<accession>A0A1Q2MD37</accession>
<protein>
    <submittedName>
        <fullName evidence="2">Mannitol-1-phosphate 5-dehydrogenase</fullName>
        <ecNumber evidence="2">1.1.1.17</ecNumber>
    </submittedName>
</protein>
<dbReference type="SUPFAM" id="SSF48179">
    <property type="entry name" value="6-phosphogluconate dehydrogenase C-terminal domain-like"/>
    <property type="match status" value="1"/>
</dbReference>
<dbReference type="Gene3D" id="3.40.50.720">
    <property type="entry name" value="NAD(P)-binding Rossmann-like Domain"/>
    <property type="match status" value="1"/>
</dbReference>
<sequence length="410" mass="45194">MKHIFTGFGFGPIQSGLFAAEAFKTGRFDRIVIAEIDQTLVDAVRASGGTYKVNVAGSDRVYTMTIEGIEIYNPGDDADRQKLVEALSVSTEIATSLPSVNFYDMGENSVARLIAAGLKNSSAEATIIYTAENNNHAAEILTEKVGAYTDIDTSRVKFLNTVIGKMSQVTNDPALIKSEGLATIAEGFMRAFLVEEFNRILVTKASIDGFTPGIDVFMEKDDLLPFEEAKLYGHNAIHAMLGYLAMEAGLETMDQLRSRPDLMEIARKAFIDESGGALVQKYKSLGDTLFTPAGYTDYADDLLARMTNPFLRDSAARAGRDPVRKLGYSDRIFGTIRLADQYGIKAANLSRGAKAGLKYLLNTPDENKLPDELRFSPDELNLDKISKLLAWLWKDEPVDDLDKYAKMVLW</sequence>
<evidence type="ECO:0000259" key="1">
    <source>
        <dbReference type="Pfam" id="PF08125"/>
    </source>
</evidence>
<keyword evidence="2" id="KW-0560">Oxidoreductase</keyword>
<dbReference type="KEGG" id="pbas:SMSP2_00515"/>
<dbReference type="OrthoDB" id="271711at2"/>
<reference evidence="3" key="1">
    <citation type="submission" date="2017-02" db="EMBL/GenBank/DDBJ databases">
        <title>Comparative genomics and description of representatives of a novel lineage of planctomycetes thriving in anoxic sediments.</title>
        <authorList>
            <person name="Spring S."/>
            <person name="Bunk B."/>
            <person name="Sproer C."/>
        </authorList>
    </citation>
    <scope>NUCLEOTIDE SEQUENCE [LARGE SCALE GENOMIC DNA]</scope>
    <source>
        <strain evidence="3">SM-Chi-D1</strain>
    </source>
</reference>
<dbReference type="GO" id="GO:0008926">
    <property type="term" value="F:mannitol-1-phosphate 5-dehydrogenase activity"/>
    <property type="evidence" value="ECO:0007669"/>
    <property type="project" value="UniProtKB-EC"/>
</dbReference>
<dbReference type="PANTHER" id="PTHR30524">
    <property type="entry name" value="MANNITOL-1-PHOSPHATE 5-DEHYDROGENASE"/>
    <property type="match status" value="1"/>
</dbReference>
<dbReference type="Pfam" id="PF08125">
    <property type="entry name" value="Mannitol_dh_C"/>
    <property type="match status" value="1"/>
</dbReference>
<dbReference type="EC" id="1.1.1.17" evidence="2"/>
<dbReference type="PANTHER" id="PTHR30524:SF0">
    <property type="entry name" value="ALTRONATE OXIDOREDUCTASE-RELATED"/>
    <property type="match status" value="1"/>
</dbReference>
<dbReference type="InterPro" id="IPR013118">
    <property type="entry name" value="Mannitol_DH_C"/>
</dbReference>
<dbReference type="Proteomes" id="UP000188181">
    <property type="component" value="Chromosome"/>
</dbReference>
<evidence type="ECO:0000313" key="3">
    <source>
        <dbReference type="Proteomes" id="UP000188181"/>
    </source>
</evidence>
<dbReference type="STRING" id="1851148.SMSP2_00515"/>
<dbReference type="InterPro" id="IPR013328">
    <property type="entry name" value="6PGD_dom2"/>
</dbReference>
<evidence type="ECO:0000313" key="2">
    <source>
        <dbReference type="EMBL" id="AQQ70172.1"/>
    </source>
</evidence>
<dbReference type="GO" id="GO:0005829">
    <property type="term" value="C:cytosol"/>
    <property type="evidence" value="ECO:0007669"/>
    <property type="project" value="TreeGrafter"/>
</dbReference>
<feature type="domain" description="Mannitol dehydrogenase C-terminal" evidence="1">
    <location>
        <begin position="222"/>
        <end position="363"/>
    </location>
</feature>
<proteinExistence type="predicted"/>
<dbReference type="EMBL" id="CP019646">
    <property type="protein sequence ID" value="AQQ70172.1"/>
    <property type="molecule type" value="Genomic_DNA"/>
</dbReference>
<dbReference type="Gene3D" id="1.10.1040.10">
    <property type="entry name" value="N-(1-d-carboxylethyl)-l-norvaline Dehydrogenase, domain 2"/>
    <property type="match status" value="1"/>
</dbReference>
<gene>
    <name evidence="2" type="primary">mtlD</name>
    <name evidence="2" type="ORF">SMSP2_00515</name>
</gene>
<dbReference type="AlphaFoldDB" id="A0A1Q2MD37"/>
<dbReference type="GO" id="GO:0019592">
    <property type="term" value="P:mannitol catabolic process"/>
    <property type="evidence" value="ECO:0007669"/>
    <property type="project" value="TreeGrafter"/>
</dbReference>
<dbReference type="InterPro" id="IPR008927">
    <property type="entry name" value="6-PGluconate_DH-like_C_sf"/>
</dbReference>
<keyword evidence="3" id="KW-1185">Reference proteome</keyword>
<name>A0A1Q2MD37_9BACT</name>
<organism evidence="2 3">
    <name type="scientific">Limihaloglobus sulfuriphilus</name>
    <dbReference type="NCBI Taxonomy" id="1851148"/>
    <lineage>
        <taxon>Bacteria</taxon>
        <taxon>Pseudomonadati</taxon>
        <taxon>Planctomycetota</taxon>
        <taxon>Phycisphaerae</taxon>
        <taxon>Sedimentisphaerales</taxon>
        <taxon>Sedimentisphaeraceae</taxon>
        <taxon>Limihaloglobus</taxon>
    </lineage>
</organism>
<dbReference type="RefSeq" id="WP_146682459.1">
    <property type="nucleotide sequence ID" value="NZ_CP019646.1"/>
</dbReference>